<organism evidence="1 2">
    <name type="scientific">Candidatus Magasanikbacteria bacterium RIFCSPLOWO2_12_FULL_43_12</name>
    <dbReference type="NCBI Taxonomy" id="1798692"/>
    <lineage>
        <taxon>Bacteria</taxon>
        <taxon>Candidatus Magasanikiibacteriota</taxon>
    </lineage>
</organism>
<accession>A0A1F6MRY0</accession>
<evidence type="ECO:0000313" key="1">
    <source>
        <dbReference type="EMBL" id="OGH74416.1"/>
    </source>
</evidence>
<proteinExistence type="predicted"/>
<name>A0A1F6MRY0_9BACT</name>
<reference evidence="1 2" key="1">
    <citation type="journal article" date="2016" name="Nat. Commun.">
        <title>Thousands of microbial genomes shed light on interconnected biogeochemical processes in an aquifer system.</title>
        <authorList>
            <person name="Anantharaman K."/>
            <person name="Brown C.T."/>
            <person name="Hug L.A."/>
            <person name="Sharon I."/>
            <person name="Castelle C.J."/>
            <person name="Probst A.J."/>
            <person name="Thomas B.C."/>
            <person name="Singh A."/>
            <person name="Wilkins M.J."/>
            <person name="Karaoz U."/>
            <person name="Brodie E.L."/>
            <person name="Williams K.H."/>
            <person name="Hubbard S.S."/>
            <person name="Banfield J.F."/>
        </authorList>
    </citation>
    <scope>NUCLEOTIDE SEQUENCE [LARGE SCALE GENOMIC DNA]</scope>
</reference>
<dbReference type="AlphaFoldDB" id="A0A1F6MRY0"/>
<dbReference type="STRING" id="1798692.A3G00_00980"/>
<gene>
    <name evidence="1" type="ORF">A3G00_00980</name>
</gene>
<sequence>MENNSKLNETDWEKPVTYGQLLEYTDSFLLPRINEAISLVVKDANANLENRLKSYIDDKLADYTSDIFKRLEKKDIKEKEFKRKVVELFKRHDIGTTEDLAFLDGLAI</sequence>
<protein>
    <submittedName>
        <fullName evidence="1">Uncharacterized protein</fullName>
    </submittedName>
</protein>
<comment type="caution">
    <text evidence="1">The sequence shown here is derived from an EMBL/GenBank/DDBJ whole genome shotgun (WGS) entry which is preliminary data.</text>
</comment>
<dbReference type="EMBL" id="MFQN01000016">
    <property type="protein sequence ID" value="OGH74416.1"/>
    <property type="molecule type" value="Genomic_DNA"/>
</dbReference>
<evidence type="ECO:0000313" key="2">
    <source>
        <dbReference type="Proteomes" id="UP000178347"/>
    </source>
</evidence>
<dbReference type="Proteomes" id="UP000178347">
    <property type="component" value="Unassembled WGS sequence"/>
</dbReference>